<dbReference type="GeneID" id="40827751"/>
<accession>A0A1G9N305</accession>
<protein>
    <submittedName>
        <fullName evidence="2">STAS domain-containing protein</fullName>
    </submittedName>
</protein>
<keyword evidence="3" id="KW-1185">Reference proteome</keyword>
<dbReference type="SUPFAM" id="SSF52091">
    <property type="entry name" value="SpoIIaa-like"/>
    <property type="match status" value="1"/>
</dbReference>
<dbReference type="Proteomes" id="UP000199063">
    <property type="component" value="Unassembled WGS sequence"/>
</dbReference>
<dbReference type="PROSITE" id="PS50801">
    <property type="entry name" value="STAS"/>
    <property type="match status" value="1"/>
</dbReference>
<feature type="domain" description="STAS" evidence="1">
    <location>
        <begin position="23"/>
        <end position="88"/>
    </location>
</feature>
<organism evidence="2 3">
    <name type="scientific">Streptomyces wuyuanensis</name>
    <dbReference type="NCBI Taxonomy" id="1196353"/>
    <lineage>
        <taxon>Bacteria</taxon>
        <taxon>Bacillati</taxon>
        <taxon>Actinomycetota</taxon>
        <taxon>Actinomycetes</taxon>
        <taxon>Kitasatosporales</taxon>
        <taxon>Streptomycetaceae</taxon>
        <taxon>Streptomyces</taxon>
    </lineage>
</organism>
<dbReference type="EMBL" id="FNHI01000001">
    <property type="protein sequence ID" value="SDL80245.1"/>
    <property type="molecule type" value="Genomic_DNA"/>
</dbReference>
<sequence length="128" mass="13958">MTSLPQLPFALTARATGPRTFRLLVSGALDHQSAGELTSGAERLLARRPAPTDLHLDFGRLTLCDSMGLSALLMIHRRAGETGTRLHLDRRPSFLERLLVLTCTLDHLTAPPASEHRRARSAAETGEP</sequence>
<evidence type="ECO:0000259" key="1">
    <source>
        <dbReference type="PROSITE" id="PS50801"/>
    </source>
</evidence>
<dbReference type="InterPro" id="IPR002645">
    <property type="entry name" value="STAS_dom"/>
</dbReference>
<dbReference type="Pfam" id="PF13466">
    <property type="entry name" value="STAS_2"/>
    <property type="match status" value="1"/>
</dbReference>
<gene>
    <name evidence="2" type="ORF">SAMN05444921_101418</name>
</gene>
<evidence type="ECO:0000313" key="3">
    <source>
        <dbReference type="Proteomes" id="UP000199063"/>
    </source>
</evidence>
<evidence type="ECO:0000313" key="2">
    <source>
        <dbReference type="EMBL" id="SDL80245.1"/>
    </source>
</evidence>
<dbReference type="InterPro" id="IPR058548">
    <property type="entry name" value="MlaB-like_STAS"/>
</dbReference>
<dbReference type="AlphaFoldDB" id="A0A1G9N305"/>
<dbReference type="OrthoDB" id="4249752at2"/>
<dbReference type="RefSeq" id="WP_093652021.1">
    <property type="nucleotide sequence ID" value="NZ_FNHI01000001.1"/>
</dbReference>
<proteinExistence type="predicted"/>
<reference evidence="3" key="1">
    <citation type="submission" date="2016-10" db="EMBL/GenBank/DDBJ databases">
        <authorList>
            <person name="Varghese N."/>
            <person name="Submissions S."/>
        </authorList>
    </citation>
    <scope>NUCLEOTIDE SEQUENCE [LARGE SCALE GENOMIC DNA]</scope>
    <source>
        <strain evidence="3">CGMCC 4.7042</strain>
    </source>
</reference>
<dbReference type="InterPro" id="IPR036513">
    <property type="entry name" value="STAS_dom_sf"/>
</dbReference>
<dbReference type="STRING" id="1196353.SAMN05444921_101418"/>
<dbReference type="Gene3D" id="3.30.750.24">
    <property type="entry name" value="STAS domain"/>
    <property type="match status" value="1"/>
</dbReference>
<name>A0A1G9N305_9ACTN</name>
<dbReference type="CDD" id="cd07043">
    <property type="entry name" value="STAS_anti-anti-sigma_factors"/>
    <property type="match status" value="1"/>
</dbReference>